<dbReference type="AlphaFoldDB" id="A0A1E4QYD2"/>
<comment type="caution">
    <text evidence="1">The sequence shown here is derived from an EMBL/GenBank/DDBJ whole genome shotgun (WGS) entry which is preliminary data.</text>
</comment>
<name>A0A1E4QYD2_9BACI</name>
<proteinExistence type="predicted"/>
<protein>
    <submittedName>
        <fullName evidence="1">Uncharacterized protein</fullName>
    </submittedName>
</protein>
<evidence type="ECO:0000313" key="1">
    <source>
        <dbReference type="EMBL" id="ODV53217.1"/>
    </source>
</evidence>
<dbReference type="EMBL" id="MECQ01000008">
    <property type="protein sequence ID" value="ODV53217.1"/>
    <property type="molecule type" value="Genomic_DNA"/>
</dbReference>
<reference evidence="1 2" key="1">
    <citation type="submission" date="2016-09" db="EMBL/GenBank/DDBJ databases">
        <title>Draft genome sequence of the soil isolate, Lysinibacillus fusiformis M5, a potential hypoxanthine producer.</title>
        <authorList>
            <person name="Gallegos-Monterrosa R."/>
            <person name="Maroti G."/>
            <person name="Balint B."/>
            <person name="Kovacs A.T."/>
        </authorList>
    </citation>
    <scope>NUCLEOTIDE SEQUENCE [LARGE SCALE GENOMIC DNA]</scope>
    <source>
        <strain evidence="1 2">M5</strain>
    </source>
</reference>
<organism evidence="1 2">
    <name type="scientific">Lysinibacillus fusiformis</name>
    <dbReference type="NCBI Taxonomy" id="28031"/>
    <lineage>
        <taxon>Bacteria</taxon>
        <taxon>Bacillati</taxon>
        <taxon>Bacillota</taxon>
        <taxon>Bacilli</taxon>
        <taxon>Bacillales</taxon>
        <taxon>Bacillaceae</taxon>
        <taxon>Lysinibacillus</taxon>
    </lineage>
</organism>
<sequence>MNFRDNIYSEVKTKKAVSTIRSISSGRRHVIKISNIAAEKTNYLSKRAKTKNLISAPTDRIAIFANEYIPNHFTNEEWIKYSLLINGKSYDIVPLNSNKPGVKIIKYSKFKDGESHAIILEEPIKEAYLTITIITPDPNETPYLSNLKVVSGKGV</sequence>
<accession>A0A1E4QYD2</accession>
<dbReference type="RefSeq" id="WP_069483463.1">
    <property type="nucleotide sequence ID" value="NZ_KV766183.1"/>
</dbReference>
<gene>
    <name evidence="1" type="ORF">BG258_23225</name>
</gene>
<dbReference type="Proteomes" id="UP000094784">
    <property type="component" value="Unassembled WGS sequence"/>
</dbReference>
<evidence type="ECO:0000313" key="2">
    <source>
        <dbReference type="Proteomes" id="UP000094784"/>
    </source>
</evidence>